<reference evidence="2" key="1">
    <citation type="submission" date="2013-11" db="EMBL/GenBank/DDBJ databases">
        <title>The genomic landscape of the Guanapo guppy.</title>
        <authorList>
            <person name="Kuenstner A."/>
            <person name="Dreyer C."/>
        </authorList>
    </citation>
    <scope>NUCLEOTIDE SEQUENCE</scope>
    <source>
        <strain evidence="2">Guanapo</strain>
    </source>
</reference>
<protein>
    <recommendedName>
        <fullName evidence="3">Apolipoprotein C-IV</fullName>
    </recommendedName>
</protein>
<organism evidence="1 2">
    <name type="scientific">Poecilia reticulata</name>
    <name type="common">Guppy</name>
    <name type="synonym">Acanthophacelus reticulatus</name>
    <dbReference type="NCBI Taxonomy" id="8081"/>
    <lineage>
        <taxon>Eukaryota</taxon>
        <taxon>Metazoa</taxon>
        <taxon>Chordata</taxon>
        <taxon>Craniata</taxon>
        <taxon>Vertebrata</taxon>
        <taxon>Euteleostomi</taxon>
        <taxon>Actinopterygii</taxon>
        <taxon>Neopterygii</taxon>
        <taxon>Teleostei</taxon>
        <taxon>Neoteleostei</taxon>
        <taxon>Acanthomorphata</taxon>
        <taxon>Ovalentaria</taxon>
        <taxon>Atherinomorphae</taxon>
        <taxon>Cyprinodontiformes</taxon>
        <taxon>Poeciliidae</taxon>
        <taxon>Poeciliinae</taxon>
        <taxon>Poecilia</taxon>
    </lineage>
</organism>
<accession>A0A3P9NAY7</accession>
<name>A0A3P9NAY7_POERE</name>
<evidence type="ECO:0000313" key="2">
    <source>
        <dbReference type="Proteomes" id="UP000242638"/>
    </source>
</evidence>
<keyword evidence="2" id="KW-1185">Reference proteome</keyword>
<evidence type="ECO:0000313" key="1">
    <source>
        <dbReference type="Ensembl" id="ENSPREP00000006721.1"/>
    </source>
</evidence>
<reference evidence="1" key="3">
    <citation type="submission" date="2025-09" db="UniProtKB">
        <authorList>
            <consortium name="Ensembl"/>
        </authorList>
    </citation>
    <scope>IDENTIFICATION</scope>
    <source>
        <strain evidence="1">Guanapo</strain>
    </source>
</reference>
<evidence type="ECO:0008006" key="3">
    <source>
        <dbReference type="Google" id="ProtNLM"/>
    </source>
</evidence>
<dbReference type="Bgee" id="ENSPREG00000004646">
    <property type="expression patterns" value="Expressed in caudal fin and 1 other cell type or tissue"/>
</dbReference>
<reference evidence="1" key="2">
    <citation type="submission" date="2025-08" db="UniProtKB">
        <authorList>
            <consortium name="Ensembl"/>
        </authorList>
    </citation>
    <scope>IDENTIFICATION</scope>
    <source>
        <strain evidence="1">Guanapo</strain>
    </source>
</reference>
<dbReference type="AlphaFoldDB" id="A0A3P9NAY7"/>
<dbReference type="Ensembl" id="ENSPRET00000006809.1">
    <property type="protein sequence ID" value="ENSPREP00000006721.1"/>
    <property type="gene ID" value="ENSPREG00000004646.1"/>
</dbReference>
<proteinExistence type="predicted"/>
<dbReference type="Proteomes" id="UP000242638">
    <property type="component" value="Unassembled WGS sequence"/>
</dbReference>
<sequence>MFFICDIEFELIYFTCIGLPAAWKPTSAQTVAAPEQPDSRGMLERLAYRAGQAKAKIQSIGETVLGFASAYYEDHIQPVAGGYVEWASKIRSSLWEKFQKAADNDMPPTHQPPEN</sequence>
<dbReference type="GeneTree" id="ENSGT00740000117171"/>